<organism evidence="2 3">
    <name type="scientific">Bermanella marisrubri</name>
    <dbReference type="NCBI Taxonomy" id="207949"/>
    <lineage>
        <taxon>Bacteria</taxon>
        <taxon>Pseudomonadati</taxon>
        <taxon>Pseudomonadota</taxon>
        <taxon>Gammaproteobacteria</taxon>
        <taxon>Oceanospirillales</taxon>
        <taxon>Oceanospirillaceae</taxon>
        <taxon>Bermanella</taxon>
    </lineage>
</organism>
<keyword evidence="3" id="KW-1185">Reference proteome</keyword>
<reference evidence="2 3" key="1">
    <citation type="submission" date="2006-03" db="EMBL/GenBank/DDBJ databases">
        <authorList>
            <person name="Pinhassi J."/>
            <person name="Pedros-Alio C."/>
            <person name="Ferriera S."/>
            <person name="Johnson J."/>
            <person name="Kravitz S."/>
            <person name="Halpern A."/>
            <person name="Remington K."/>
            <person name="Beeson K."/>
            <person name="Tran B."/>
            <person name="Rogers Y.-H."/>
            <person name="Friedman R."/>
            <person name="Venter J.C."/>
        </authorList>
    </citation>
    <scope>NUCLEOTIDE SEQUENCE [LARGE SCALE GENOMIC DNA]</scope>
    <source>
        <strain evidence="2 3">RED65</strain>
    </source>
</reference>
<dbReference type="STRING" id="207949.RED65_13142"/>
<dbReference type="AlphaFoldDB" id="Q1N3G0"/>
<proteinExistence type="predicted"/>
<dbReference type="Pfam" id="PF05787">
    <property type="entry name" value="PhoX"/>
    <property type="match status" value="3"/>
</dbReference>
<dbReference type="InterPro" id="IPR006311">
    <property type="entry name" value="TAT_signal"/>
</dbReference>
<evidence type="ECO:0000256" key="1">
    <source>
        <dbReference type="SAM" id="SignalP"/>
    </source>
</evidence>
<dbReference type="PANTHER" id="PTHR35399:SF2">
    <property type="entry name" value="DUF839 DOMAIN-CONTAINING PROTEIN"/>
    <property type="match status" value="1"/>
</dbReference>
<sequence>MKTSRRELLRKACFASGMLAMGPMLWAHTNPASPRNAVPHGFNKKQSNLAALSKNMVEVSVVGDPETHVRIPAGCEMRLVAKSNETVINRGRYEWHFNPDGGACFPTEDQGWVYVSNSEMKQKGTGGVGAIRFNQEGEIIDSYSICQNTTNNCAGGITPWHTWLTCEEVAEGYVYECDPLGKIPAKKIPSLGKFKHEAAAVDPKTGIVYLTEDEVDGCFYRYRPFTHTPGSKTDFQNGQLEVACMQEMKDTDIWQMYWLPISKPEPDLSRYLPTRKQVKTAQVFKGGEGCWFHDSVVYFTTKHDNCVWALDTHSQELIRIYDQARDQHFEPKLNDVDNLTVSAQGDIIVAEDGANMRLVVFNHQSKPFEFVNFLGHEKSEICGPAFSPDGTRLYFSSQQGIKGEADDGRTYELRGPFFI</sequence>
<protein>
    <recommendedName>
        <fullName evidence="4">Translocation protein TolB</fullName>
    </recommendedName>
</protein>
<name>Q1N3G0_9GAMM</name>
<feature type="signal peptide" evidence="1">
    <location>
        <begin position="1"/>
        <end position="27"/>
    </location>
</feature>
<dbReference type="SUPFAM" id="SSF63829">
    <property type="entry name" value="Calcium-dependent phosphotriesterase"/>
    <property type="match status" value="1"/>
</dbReference>
<dbReference type="PANTHER" id="PTHR35399">
    <property type="entry name" value="SLR8030 PROTEIN"/>
    <property type="match status" value="1"/>
</dbReference>
<accession>Q1N3G0</accession>
<keyword evidence="1" id="KW-0732">Signal</keyword>
<dbReference type="InterPro" id="IPR008557">
    <property type="entry name" value="PhoX"/>
</dbReference>
<gene>
    <name evidence="2" type="ORF">RED65_13142</name>
</gene>
<dbReference type="PROSITE" id="PS51318">
    <property type="entry name" value="TAT"/>
    <property type="match status" value="1"/>
</dbReference>
<dbReference type="EMBL" id="AAQH01000005">
    <property type="protein sequence ID" value="EAT12631.1"/>
    <property type="molecule type" value="Genomic_DNA"/>
</dbReference>
<dbReference type="RefSeq" id="WP_007018420.1">
    <property type="nucleotide sequence ID" value="NZ_CH724117.1"/>
</dbReference>
<dbReference type="HOGENOM" id="CLU_045986_1_0_6"/>
<feature type="chain" id="PRO_5004194930" description="Translocation protein TolB" evidence="1">
    <location>
        <begin position="28"/>
        <end position="419"/>
    </location>
</feature>
<comment type="caution">
    <text evidence="2">The sequence shown here is derived from an EMBL/GenBank/DDBJ whole genome shotgun (WGS) entry which is preliminary data.</text>
</comment>
<dbReference type="Proteomes" id="UP000004263">
    <property type="component" value="Unassembled WGS sequence"/>
</dbReference>
<evidence type="ECO:0000313" key="2">
    <source>
        <dbReference type="EMBL" id="EAT12631.1"/>
    </source>
</evidence>
<evidence type="ECO:0000313" key="3">
    <source>
        <dbReference type="Proteomes" id="UP000004263"/>
    </source>
</evidence>
<evidence type="ECO:0008006" key="4">
    <source>
        <dbReference type="Google" id="ProtNLM"/>
    </source>
</evidence>